<accession>A0ACB9RLL8</accession>
<gene>
    <name evidence="1" type="ORF">MLD38_006154</name>
</gene>
<dbReference type="EMBL" id="CM042882">
    <property type="protein sequence ID" value="KAI4379917.1"/>
    <property type="molecule type" value="Genomic_DNA"/>
</dbReference>
<comment type="caution">
    <text evidence="1">The sequence shown here is derived from an EMBL/GenBank/DDBJ whole genome shotgun (WGS) entry which is preliminary data.</text>
</comment>
<sequence>MSSVSSREARRRKIKERSSDRLALITGRIQTLPPSVDSSPRSVDVSASKVNKVSTATLLRDNRVGDFNDICVNPSQDNPESPFQKSQTDQECKDEALILQVNDVQKSSLSSPMSQEVSDPVLHEEPRVLERNDDPEPSLSSHLSREVSHPVGHSESLIFERNDDLEPSLSSPSREVSRPVLHSELPISEQNDDLEPSLSSPLSTEVSHPVIHSEPPILELNTDPEPLLTSPVSREVPHPVLPVEPPKSWLQDQLKSFSFSPYELRSAVDHTASARLLCSVLVAVLVILSYIGFPLIGGKVIRSVLMFRPLYLVLLTNITLIVARMILTQQSEIVRSVNGEGKSHLGTGSDWVNQIGNNLELGFLLMKMMDAVIMECSVYSAIVVCGLRLARLFT</sequence>
<keyword evidence="2" id="KW-1185">Reference proteome</keyword>
<evidence type="ECO:0000313" key="2">
    <source>
        <dbReference type="Proteomes" id="UP001057402"/>
    </source>
</evidence>
<reference evidence="2" key="1">
    <citation type="journal article" date="2023" name="Front. Plant Sci.">
        <title>Chromosomal-level genome assembly of Melastoma candidum provides insights into trichome evolution.</title>
        <authorList>
            <person name="Zhong Y."/>
            <person name="Wu W."/>
            <person name="Sun C."/>
            <person name="Zou P."/>
            <person name="Liu Y."/>
            <person name="Dai S."/>
            <person name="Zhou R."/>
        </authorList>
    </citation>
    <scope>NUCLEOTIDE SEQUENCE [LARGE SCALE GENOMIC DNA]</scope>
</reference>
<evidence type="ECO:0000313" key="1">
    <source>
        <dbReference type="EMBL" id="KAI4379917.1"/>
    </source>
</evidence>
<protein>
    <submittedName>
        <fullName evidence="1">Uncharacterized protein</fullName>
    </submittedName>
</protein>
<name>A0ACB9RLL8_9MYRT</name>
<proteinExistence type="predicted"/>
<dbReference type="Proteomes" id="UP001057402">
    <property type="component" value="Chromosome 3"/>
</dbReference>
<organism evidence="1 2">
    <name type="scientific">Melastoma candidum</name>
    <dbReference type="NCBI Taxonomy" id="119954"/>
    <lineage>
        <taxon>Eukaryota</taxon>
        <taxon>Viridiplantae</taxon>
        <taxon>Streptophyta</taxon>
        <taxon>Embryophyta</taxon>
        <taxon>Tracheophyta</taxon>
        <taxon>Spermatophyta</taxon>
        <taxon>Magnoliopsida</taxon>
        <taxon>eudicotyledons</taxon>
        <taxon>Gunneridae</taxon>
        <taxon>Pentapetalae</taxon>
        <taxon>rosids</taxon>
        <taxon>malvids</taxon>
        <taxon>Myrtales</taxon>
        <taxon>Melastomataceae</taxon>
        <taxon>Melastomatoideae</taxon>
        <taxon>Melastomateae</taxon>
        <taxon>Melastoma</taxon>
    </lineage>
</organism>